<protein>
    <submittedName>
        <fullName evidence="1">Uncharacterized protein</fullName>
    </submittedName>
</protein>
<name>A0A0E9U5L2_ANGAN</name>
<organism evidence="1">
    <name type="scientific">Anguilla anguilla</name>
    <name type="common">European freshwater eel</name>
    <name type="synonym">Muraena anguilla</name>
    <dbReference type="NCBI Taxonomy" id="7936"/>
    <lineage>
        <taxon>Eukaryota</taxon>
        <taxon>Metazoa</taxon>
        <taxon>Chordata</taxon>
        <taxon>Craniata</taxon>
        <taxon>Vertebrata</taxon>
        <taxon>Euteleostomi</taxon>
        <taxon>Actinopterygii</taxon>
        <taxon>Neopterygii</taxon>
        <taxon>Teleostei</taxon>
        <taxon>Anguilliformes</taxon>
        <taxon>Anguillidae</taxon>
        <taxon>Anguilla</taxon>
    </lineage>
</organism>
<dbReference type="AlphaFoldDB" id="A0A0E9U5L2"/>
<proteinExistence type="predicted"/>
<sequence>MVYMLFSRWHFPSLGSRIPPSFPISCEVEAGVGGKYE</sequence>
<reference evidence="1" key="2">
    <citation type="journal article" date="2015" name="Fish Shellfish Immunol.">
        <title>Early steps in the European eel (Anguilla anguilla)-Vibrio vulnificus interaction in the gills: Role of the RtxA13 toxin.</title>
        <authorList>
            <person name="Callol A."/>
            <person name="Pajuelo D."/>
            <person name="Ebbesson L."/>
            <person name="Teles M."/>
            <person name="MacKenzie S."/>
            <person name="Amaro C."/>
        </authorList>
    </citation>
    <scope>NUCLEOTIDE SEQUENCE</scope>
</reference>
<evidence type="ECO:0000313" key="1">
    <source>
        <dbReference type="EMBL" id="JAH61111.1"/>
    </source>
</evidence>
<reference evidence="1" key="1">
    <citation type="submission" date="2014-11" db="EMBL/GenBank/DDBJ databases">
        <authorList>
            <person name="Amaro Gonzalez C."/>
        </authorList>
    </citation>
    <scope>NUCLEOTIDE SEQUENCE</scope>
</reference>
<dbReference type="EMBL" id="GBXM01047466">
    <property type="protein sequence ID" value="JAH61111.1"/>
    <property type="molecule type" value="Transcribed_RNA"/>
</dbReference>
<accession>A0A0E9U5L2</accession>